<evidence type="ECO:0000259" key="2">
    <source>
        <dbReference type="Pfam" id="PF05532"/>
    </source>
</evidence>
<keyword evidence="4" id="KW-1185">Reference proteome</keyword>
<comment type="caution">
    <text evidence="3">The sequence shown here is derived from an EMBL/GenBank/DDBJ whole genome shotgun (WGS) entry which is preliminary data.</text>
</comment>
<dbReference type="InterPro" id="IPR036629">
    <property type="entry name" value="YjbJ_sf"/>
</dbReference>
<dbReference type="SUPFAM" id="SSF69047">
    <property type="entry name" value="Hypothetical protein YjbJ"/>
    <property type="match status" value="1"/>
</dbReference>
<dbReference type="InterPro" id="IPR008462">
    <property type="entry name" value="CsbD"/>
</dbReference>
<feature type="domain" description="CsbD-like" evidence="2">
    <location>
        <begin position="6"/>
        <end position="54"/>
    </location>
</feature>
<dbReference type="Gene3D" id="1.10.1470.10">
    <property type="entry name" value="YjbJ"/>
    <property type="match status" value="1"/>
</dbReference>
<dbReference type="PANTHER" id="PTHR34977">
    <property type="entry name" value="UPF0337 PROTEIN YJBJ"/>
    <property type="match status" value="1"/>
</dbReference>
<evidence type="ECO:0000256" key="1">
    <source>
        <dbReference type="ARBA" id="ARBA00009129"/>
    </source>
</evidence>
<reference evidence="3" key="1">
    <citation type="submission" date="2022-01" db="EMBL/GenBank/DDBJ databases">
        <authorList>
            <person name="Jo J.-H."/>
            <person name="Im W.-T."/>
        </authorList>
    </citation>
    <scope>NUCLEOTIDE SEQUENCE</scope>
    <source>
        <strain evidence="3">NA20</strain>
    </source>
</reference>
<name>A0ABS9KLP2_9BACT</name>
<dbReference type="Proteomes" id="UP001165367">
    <property type="component" value="Unassembled WGS sequence"/>
</dbReference>
<proteinExistence type="inferred from homology"/>
<dbReference type="InterPro" id="IPR050423">
    <property type="entry name" value="UPF0337_stress_rsp"/>
</dbReference>
<protein>
    <submittedName>
        <fullName evidence="3">CsbD family protein</fullName>
    </submittedName>
</protein>
<dbReference type="EMBL" id="JAKLTR010000002">
    <property type="protein sequence ID" value="MCG2613239.1"/>
    <property type="molecule type" value="Genomic_DNA"/>
</dbReference>
<organism evidence="3 4">
    <name type="scientific">Terrimonas ginsenosidimutans</name>
    <dbReference type="NCBI Taxonomy" id="2908004"/>
    <lineage>
        <taxon>Bacteria</taxon>
        <taxon>Pseudomonadati</taxon>
        <taxon>Bacteroidota</taxon>
        <taxon>Chitinophagia</taxon>
        <taxon>Chitinophagales</taxon>
        <taxon>Chitinophagaceae</taxon>
        <taxon>Terrimonas</taxon>
    </lineage>
</organism>
<evidence type="ECO:0000313" key="3">
    <source>
        <dbReference type="EMBL" id="MCG2613239.1"/>
    </source>
</evidence>
<comment type="similarity">
    <text evidence="1">Belongs to the UPF0337 (CsbD) family.</text>
</comment>
<dbReference type="Pfam" id="PF05532">
    <property type="entry name" value="CsbD"/>
    <property type="match status" value="1"/>
</dbReference>
<accession>A0ABS9KLP2</accession>
<sequence length="62" mass="7139">MDKLELKGKWNELKGKVKQAHANLTDDDLKYEEGKDDELLGRLQQKLGKTKDDVVQWLKSLG</sequence>
<evidence type="ECO:0000313" key="4">
    <source>
        <dbReference type="Proteomes" id="UP001165367"/>
    </source>
</evidence>
<dbReference type="RefSeq" id="WP_237868468.1">
    <property type="nucleotide sequence ID" value="NZ_JAKLTR010000002.1"/>
</dbReference>
<dbReference type="PANTHER" id="PTHR34977:SF1">
    <property type="entry name" value="UPF0337 PROTEIN YJBJ"/>
    <property type="match status" value="1"/>
</dbReference>
<gene>
    <name evidence="3" type="ORF">LZZ85_03070</name>
</gene>